<keyword evidence="7" id="KW-1185">Reference proteome</keyword>
<dbReference type="EMBL" id="MJFZ01002439">
    <property type="protein sequence ID" value="RAW20743.1"/>
    <property type="molecule type" value="Genomic_DNA"/>
</dbReference>
<dbReference type="EMBL" id="RCMV01002531">
    <property type="protein sequence ID" value="KAG3202380.1"/>
    <property type="molecule type" value="Genomic_DNA"/>
</dbReference>
<evidence type="ECO:0000313" key="4">
    <source>
        <dbReference type="EMBL" id="KAG2960034.1"/>
    </source>
</evidence>
<dbReference type="EMBL" id="RCMI01001920">
    <property type="protein sequence ID" value="KAG2880016.1"/>
    <property type="molecule type" value="Genomic_DNA"/>
</dbReference>
<dbReference type="Proteomes" id="UP000774804">
    <property type="component" value="Unassembled WGS sequence"/>
</dbReference>
<dbReference type="EMBL" id="RCML01001860">
    <property type="protein sequence ID" value="KAG2960034.1"/>
    <property type="molecule type" value="Genomic_DNA"/>
</dbReference>
<dbReference type="EMBL" id="RCMK01001868">
    <property type="protein sequence ID" value="KAG2887459.1"/>
    <property type="molecule type" value="Genomic_DNA"/>
</dbReference>
<evidence type="ECO:0000313" key="6">
    <source>
        <dbReference type="EMBL" id="RAW20743.1"/>
    </source>
</evidence>
<dbReference type="OrthoDB" id="10382996at2759"/>
<comment type="caution">
    <text evidence="6">The sequence shown here is derived from an EMBL/GenBank/DDBJ whole genome shotgun (WGS) entry which is preliminary data.</text>
</comment>
<dbReference type="EMBL" id="RCMG01002101">
    <property type="protein sequence ID" value="KAG2814761.1"/>
    <property type="molecule type" value="Genomic_DNA"/>
</dbReference>
<dbReference type="Proteomes" id="UP000736787">
    <property type="component" value="Unassembled WGS sequence"/>
</dbReference>
<evidence type="ECO:0000313" key="3">
    <source>
        <dbReference type="EMBL" id="KAG2887459.1"/>
    </source>
</evidence>
<dbReference type="AlphaFoldDB" id="A0A329R8H8"/>
<dbReference type="Proteomes" id="UP000760860">
    <property type="component" value="Unassembled WGS sequence"/>
</dbReference>
<evidence type="ECO:0000313" key="7">
    <source>
        <dbReference type="Proteomes" id="UP000251314"/>
    </source>
</evidence>
<organism evidence="6 7">
    <name type="scientific">Phytophthora cactorum</name>
    <dbReference type="NCBI Taxonomy" id="29920"/>
    <lineage>
        <taxon>Eukaryota</taxon>
        <taxon>Sar</taxon>
        <taxon>Stramenopiles</taxon>
        <taxon>Oomycota</taxon>
        <taxon>Peronosporomycetes</taxon>
        <taxon>Peronosporales</taxon>
        <taxon>Peronosporaceae</taxon>
        <taxon>Phytophthora</taxon>
    </lineage>
</organism>
<reference evidence="6 7" key="1">
    <citation type="submission" date="2018-01" db="EMBL/GenBank/DDBJ databases">
        <title>Draft genome of the strawberry crown rot pathogen Phytophthora cactorum.</title>
        <authorList>
            <person name="Armitage A.D."/>
            <person name="Lysoe E."/>
            <person name="Nellist C.F."/>
            <person name="Harrison R.J."/>
            <person name="Brurberg M.B."/>
        </authorList>
    </citation>
    <scope>NUCLEOTIDE SEQUENCE [LARGE SCALE GENOMIC DNA]</scope>
    <source>
        <strain evidence="6 7">10300</strain>
    </source>
</reference>
<sequence length="84" mass="9921">MQLRVDWIESPQVVHNRVVDLKRQVAQLPQPSPDWVANLKRQVAQLHGQLFSLLRLQQFAPRPVAPPPNFPWLRHYMPIRRSPE</sequence>
<dbReference type="VEuPathDB" id="FungiDB:PC110_g22814"/>
<dbReference type="Proteomes" id="UP000251314">
    <property type="component" value="Unassembled WGS sequence"/>
</dbReference>
<name>A0A329R8H8_9STRA</name>
<dbReference type="Proteomes" id="UP000697107">
    <property type="component" value="Unassembled WGS sequence"/>
</dbReference>
<accession>A0A329R8H8</accession>
<dbReference type="Proteomes" id="UP000735874">
    <property type="component" value="Unassembled WGS sequence"/>
</dbReference>
<protein>
    <submittedName>
        <fullName evidence="6">Uncharacterized protein</fullName>
    </submittedName>
</protein>
<reference evidence="1" key="2">
    <citation type="submission" date="2018-10" db="EMBL/GenBank/DDBJ databases">
        <title>Effector identification in a new, highly contiguous assembly of the strawberry crown rot pathogen Phytophthora cactorum.</title>
        <authorList>
            <person name="Armitage A.D."/>
            <person name="Nellist C.F."/>
            <person name="Bates H."/>
            <person name="Vickerstaff R.J."/>
            <person name="Harrison R.J."/>
        </authorList>
    </citation>
    <scope>NUCLEOTIDE SEQUENCE</scope>
    <source>
        <strain evidence="1">15-7</strain>
        <strain evidence="2">4032</strain>
        <strain evidence="3">4040</strain>
        <strain evidence="4">P415</strain>
        <strain evidence="5">P421</strain>
    </source>
</reference>
<proteinExistence type="predicted"/>
<gene>
    <name evidence="6" type="ORF">PC110_g22814</name>
    <name evidence="1" type="ORF">PC113_g23278</name>
    <name evidence="2" type="ORF">PC115_g22630</name>
    <name evidence="3" type="ORF">PC117_g25154</name>
    <name evidence="4" type="ORF">PC118_g22718</name>
    <name evidence="5" type="ORF">PC129_g23253</name>
</gene>
<evidence type="ECO:0000313" key="1">
    <source>
        <dbReference type="EMBL" id="KAG2814761.1"/>
    </source>
</evidence>
<evidence type="ECO:0000313" key="2">
    <source>
        <dbReference type="EMBL" id="KAG2880016.1"/>
    </source>
</evidence>
<evidence type="ECO:0000313" key="5">
    <source>
        <dbReference type="EMBL" id="KAG3202380.1"/>
    </source>
</evidence>